<name>A0A2R6WKD4_MARPO</name>
<dbReference type="GO" id="GO:0048471">
    <property type="term" value="C:perinuclear region of cytoplasm"/>
    <property type="evidence" value="ECO:0000318"/>
    <property type="project" value="GO_Central"/>
</dbReference>
<keyword evidence="1" id="KW-0343">GTPase activation</keyword>
<keyword evidence="2" id="KW-0433">Leucine-rich repeat</keyword>
<feature type="compositionally biased region" description="Gly residues" evidence="4">
    <location>
        <begin position="39"/>
        <end position="54"/>
    </location>
</feature>
<accession>A0A2R6WKD4</accession>
<dbReference type="GO" id="GO:0031267">
    <property type="term" value="F:small GTPase binding"/>
    <property type="evidence" value="ECO:0000318"/>
    <property type="project" value="GO_Central"/>
</dbReference>
<proteinExistence type="predicted"/>
<reference evidence="6" key="1">
    <citation type="journal article" date="2017" name="Cell">
        <title>Insights into land plant evolution garnered from the Marchantia polymorpha genome.</title>
        <authorList>
            <person name="Bowman J.L."/>
            <person name="Kohchi T."/>
            <person name="Yamato K.T."/>
            <person name="Jenkins J."/>
            <person name="Shu S."/>
            <person name="Ishizaki K."/>
            <person name="Yamaoka S."/>
            <person name="Nishihama R."/>
            <person name="Nakamura Y."/>
            <person name="Berger F."/>
            <person name="Adam C."/>
            <person name="Aki S.S."/>
            <person name="Althoff F."/>
            <person name="Araki T."/>
            <person name="Arteaga-Vazquez M.A."/>
            <person name="Balasubrmanian S."/>
            <person name="Barry K."/>
            <person name="Bauer D."/>
            <person name="Boehm C.R."/>
            <person name="Briginshaw L."/>
            <person name="Caballero-Perez J."/>
            <person name="Catarino B."/>
            <person name="Chen F."/>
            <person name="Chiyoda S."/>
            <person name="Chovatia M."/>
            <person name="Davies K.M."/>
            <person name="Delmans M."/>
            <person name="Demura T."/>
            <person name="Dierschke T."/>
            <person name="Dolan L."/>
            <person name="Dorantes-Acosta A.E."/>
            <person name="Eklund D.M."/>
            <person name="Florent S.N."/>
            <person name="Flores-Sandoval E."/>
            <person name="Fujiyama A."/>
            <person name="Fukuzawa H."/>
            <person name="Galik B."/>
            <person name="Grimanelli D."/>
            <person name="Grimwood J."/>
            <person name="Grossniklaus U."/>
            <person name="Hamada T."/>
            <person name="Haseloff J."/>
            <person name="Hetherington A.J."/>
            <person name="Higo A."/>
            <person name="Hirakawa Y."/>
            <person name="Hundley H.N."/>
            <person name="Ikeda Y."/>
            <person name="Inoue K."/>
            <person name="Inoue S.I."/>
            <person name="Ishida S."/>
            <person name="Jia Q."/>
            <person name="Kakita M."/>
            <person name="Kanazawa T."/>
            <person name="Kawai Y."/>
            <person name="Kawashima T."/>
            <person name="Kennedy M."/>
            <person name="Kinose K."/>
            <person name="Kinoshita T."/>
            <person name="Kohara Y."/>
            <person name="Koide E."/>
            <person name="Komatsu K."/>
            <person name="Kopischke S."/>
            <person name="Kubo M."/>
            <person name="Kyozuka J."/>
            <person name="Lagercrantz U."/>
            <person name="Lin S.S."/>
            <person name="Lindquist E."/>
            <person name="Lipzen A.M."/>
            <person name="Lu C.W."/>
            <person name="De Luna E."/>
            <person name="Martienssen R.A."/>
            <person name="Minamino N."/>
            <person name="Mizutani M."/>
            <person name="Mizutani M."/>
            <person name="Mochizuki N."/>
            <person name="Monte I."/>
            <person name="Mosher R."/>
            <person name="Nagasaki H."/>
            <person name="Nakagami H."/>
            <person name="Naramoto S."/>
            <person name="Nishitani K."/>
            <person name="Ohtani M."/>
            <person name="Okamoto T."/>
            <person name="Okumura M."/>
            <person name="Phillips J."/>
            <person name="Pollak B."/>
            <person name="Reinders A."/>
            <person name="Rovekamp M."/>
            <person name="Sano R."/>
            <person name="Sawa S."/>
            <person name="Schmid M.W."/>
            <person name="Shirakawa M."/>
            <person name="Solano R."/>
            <person name="Spunde A."/>
            <person name="Suetsugu N."/>
            <person name="Sugano S."/>
            <person name="Sugiyama A."/>
            <person name="Sun R."/>
            <person name="Suzuki Y."/>
            <person name="Takenaka M."/>
            <person name="Takezawa D."/>
            <person name="Tomogane H."/>
            <person name="Tsuzuki M."/>
            <person name="Ueda T."/>
            <person name="Umeda M."/>
            <person name="Ward J.M."/>
            <person name="Watanabe Y."/>
            <person name="Yazaki K."/>
            <person name="Yokoyama R."/>
            <person name="Yoshitake Y."/>
            <person name="Yotsui I."/>
            <person name="Zachgo S."/>
            <person name="Schmutz J."/>
        </authorList>
    </citation>
    <scope>NUCLEOTIDE SEQUENCE [LARGE SCALE GENOMIC DNA]</scope>
    <source>
        <strain evidence="6">Tak-1</strain>
    </source>
</reference>
<protein>
    <submittedName>
        <fullName evidence="5">Uncharacterized protein</fullName>
    </submittedName>
</protein>
<evidence type="ECO:0000256" key="1">
    <source>
        <dbReference type="ARBA" id="ARBA00022468"/>
    </source>
</evidence>
<dbReference type="EMBL" id="KZ772753">
    <property type="protein sequence ID" value="PTQ34318.1"/>
    <property type="molecule type" value="Genomic_DNA"/>
</dbReference>
<dbReference type="GO" id="GO:0005634">
    <property type="term" value="C:nucleus"/>
    <property type="evidence" value="ECO:0000318"/>
    <property type="project" value="GO_Central"/>
</dbReference>
<dbReference type="PANTHER" id="PTHR24113:SF12">
    <property type="entry name" value="RAN GTPASE-ACTIVATING PROTEIN 1"/>
    <property type="match status" value="1"/>
</dbReference>
<evidence type="ECO:0000313" key="6">
    <source>
        <dbReference type="Proteomes" id="UP000244005"/>
    </source>
</evidence>
<dbReference type="GO" id="GO:0051168">
    <property type="term" value="P:nuclear export"/>
    <property type="evidence" value="ECO:0000318"/>
    <property type="project" value="GO_Central"/>
</dbReference>
<dbReference type="Proteomes" id="UP000244005">
    <property type="component" value="Unassembled WGS sequence"/>
</dbReference>
<evidence type="ECO:0000313" key="5">
    <source>
        <dbReference type="EMBL" id="PTQ34318.1"/>
    </source>
</evidence>
<dbReference type="InterPro" id="IPR027038">
    <property type="entry name" value="RanGap"/>
</dbReference>
<evidence type="ECO:0000256" key="2">
    <source>
        <dbReference type="ARBA" id="ARBA00022614"/>
    </source>
</evidence>
<organism evidence="5 6">
    <name type="scientific">Marchantia polymorpha</name>
    <name type="common">Common liverwort</name>
    <name type="synonym">Marchantia aquatica</name>
    <dbReference type="NCBI Taxonomy" id="3197"/>
    <lineage>
        <taxon>Eukaryota</taxon>
        <taxon>Viridiplantae</taxon>
        <taxon>Streptophyta</taxon>
        <taxon>Embryophyta</taxon>
        <taxon>Marchantiophyta</taxon>
        <taxon>Marchantiopsida</taxon>
        <taxon>Marchantiidae</taxon>
        <taxon>Marchantiales</taxon>
        <taxon>Marchantiaceae</taxon>
        <taxon>Marchantia</taxon>
    </lineage>
</organism>
<keyword evidence="6" id="KW-1185">Reference proteome</keyword>
<sequence>MGRLLSDVLASGFKEEIEALAKARSEEERLRKRKRAGGDGDGGGTGGEGGGGGRGRGRNVITLEDRMKEINRILQVNYESDEDDDDLEELYQDLYQHLVHFPVLDFTNKESINVFTLGMALQIGPLAKLEILELGMQVGSEEEMESLADAIDMGHLPSLKFLNVSEIQFDDCDQVGVKALSRALSTGFNFLSLEQLHLVENDICDEGIRVLSLVLAGGSVASLKHLNLRYNHIGPEGAKHLALALESGRVPRLLELELSRNCIGDEGAEALSRAFASGKVRGLDTLGLWMNDIEAKGATALARALESGNLPALTDLGILDFDDDGTKAIVRCFSSGHVRSLEKVHFEHIEKQTAIDLAKSVLEPGQLPNLQELRLTYMDLETVEAFILAYENNGSLIAELQVDWDSAPQVQRLEDRFNQVRDRNIRLTQTFTAP</sequence>
<gene>
    <name evidence="5" type="ORF">MARPO_0081s0045</name>
</gene>
<dbReference type="PANTHER" id="PTHR24113">
    <property type="entry name" value="RAN GTPASE-ACTIVATING PROTEIN 1"/>
    <property type="match status" value="1"/>
</dbReference>
<dbReference type="SUPFAM" id="SSF52047">
    <property type="entry name" value="RNI-like"/>
    <property type="match status" value="1"/>
</dbReference>
<evidence type="ECO:0000256" key="4">
    <source>
        <dbReference type="SAM" id="MobiDB-lite"/>
    </source>
</evidence>
<dbReference type="SMART" id="SM00368">
    <property type="entry name" value="LRR_RI"/>
    <property type="match status" value="4"/>
</dbReference>
<dbReference type="Gramene" id="Mp8g05440.1">
    <property type="protein sequence ID" value="Mp8g05440.1.cds1"/>
    <property type="gene ID" value="Mp8g05440"/>
</dbReference>
<dbReference type="GO" id="GO:0005096">
    <property type="term" value="F:GTPase activator activity"/>
    <property type="evidence" value="ECO:0000318"/>
    <property type="project" value="GO_Central"/>
</dbReference>
<dbReference type="Gene3D" id="3.80.10.10">
    <property type="entry name" value="Ribonuclease Inhibitor"/>
    <property type="match status" value="1"/>
</dbReference>
<dbReference type="GO" id="GO:0005829">
    <property type="term" value="C:cytosol"/>
    <property type="evidence" value="ECO:0000318"/>
    <property type="project" value="GO_Central"/>
</dbReference>
<feature type="region of interest" description="Disordered" evidence="4">
    <location>
        <begin position="24"/>
        <end position="58"/>
    </location>
</feature>
<evidence type="ECO:0000256" key="3">
    <source>
        <dbReference type="ARBA" id="ARBA00022737"/>
    </source>
</evidence>
<dbReference type="InterPro" id="IPR001611">
    <property type="entry name" value="Leu-rich_rpt"/>
</dbReference>
<dbReference type="AlphaFoldDB" id="A0A2R6WKD4"/>
<dbReference type="InterPro" id="IPR032675">
    <property type="entry name" value="LRR_dom_sf"/>
</dbReference>
<dbReference type="OrthoDB" id="120976at2759"/>
<keyword evidence="3" id="KW-0677">Repeat</keyword>
<dbReference type="Pfam" id="PF13516">
    <property type="entry name" value="LRR_6"/>
    <property type="match status" value="3"/>
</dbReference>